<dbReference type="AlphaFoldDB" id="A0AAD6DVS8"/>
<dbReference type="GeneID" id="81591579"/>
<sequence length="77" mass="8366">MAYFLAKGGLATFSYLVLVGGMPIKVTSQVACAADMIALDVKWSISLGGVVVIRDFLEAYDLIGPTKTTVRLYRCYL</sequence>
<keyword evidence="2" id="KW-1185">Reference proteome</keyword>
<evidence type="ECO:0000313" key="2">
    <source>
        <dbReference type="Proteomes" id="UP001213799"/>
    </source>
</evidence>
<name>A0AAD6DVS8_9EURO</name>
<protein>
    <submittedName>
        <fullName evidence="1">Uncharacterized protein</fullName>
    </submittedName>
</protein>
<proteinExistence type="predicted"/>
<comment type="caution">
    <text evidence="1">The sequence shown here is derived from an EMBL/GenBank/DDBJ whole genome shotgun (WGS) entry which is preliminary data.</text>
</comment>
<dbReference type="RefSeq" id="XP_056750005.1">
    <property type="nucleotide sequence ID" value="XM_056901337.1"/>
</dbReference>
<dbReference type="EMBL" id="JAQJAE010000005">
    <property type="protein sequence ID" value="KAJ5593379.1"/>
    <property type="molecule type" value="Genomic_DNA"/>
</dbReference>
<evidence type="ECO:0000313" key="1">
    <source>
        <dbReference type="EMBL" id="KAJ5593379.1"/>
    </source>
</evidence>
<dbReference type="Proteomes" id="UP001213799">
    <property type="component" value="Unassembled WGS sequence"/>
</dbReference>
<organism evidence="1 2">
    <name type="scientific">Penicillium hordei</name>
    <dbReference type="NCBI Taxonomy" id="40994"/>
    <lineage>
        <taxon>Eukaryota</taxon>
        <taxon>Fungi</taxon>
        <taxon>Dikarya</taxon>
        <taxon>Ascomycota</taxon>
        <taxon>Pezizomycotina</taxon>
        <taxon>Eurotiomycetes</taxon>
        <taxon>Eurotiomycetidae</taxon>
        <taxon>Eurotiales</taxon>
        <taxon>Aspergillaceae</taxon>
        <taxon>Penicillium</taxon>
    </lineage>
</organism>
<accession>A0AAD6DVS8</accession>
<reference evidence="1" key="2">
    <citation type="submission" date="2023-01" db="EMBL/GenBank/DDBJ databases">
        <authorList>
            <person name="Petersen C."/>
        </authorList>
    </citation>
    <scope>NUCLEOTIDE SEQUENCE</scope>
    <source>
        <strain evidence="1">IBT 12815</strain>
    </source>
</reference>
<reference evidence="1" key="1">
    <citation type="journal article" date="2023" name="IMA Fungus">
        <title>Comparative genomic study of the Penicillium genus elucidates a diverse pangenome and 15 lateral gene transfer events.</title>
        <authorList>
            <person name="Petersen C."/>
            <person name="Sorensen T."/>
            <person name="Nielsen M.R."/>
            <person name="Sondergaard T.E."/>
            <person name="Sorensen J.L."/>
            <person name="Fitzpatrick D.A."/>
            <person name="Frisvad J.C."/>
            <person name="Nielsen K.L."/>
        </authorList>
    </citation>
    <scope>NUCLEOTIDE SEQUENCE</scope>
    <source>
        <strain evidence="1">IBT 12815</strain>
    </source>
</reference>
<gene>
    <name evidence="1" type="ORF">N7537_010283</name>
</gene>